<accession>A0A4D5ZCL8</accession>
<keyword evidence="2" id="KW-1185">Reference proteome</keyword>
<dbReference type="EMBL" id="MK552140">
    <property type="protein sequence ID" value="QBX06704.1"/>
    <property type="molecule type" value="Genomic_DNA"/>
</dbReference>
<gene>
    <name evidence="1" type="ORF">BcepSaruman_291</name>
</gene>
<reference evidence="1 2" key="1">
    <citation type="submission" date="2019-02" db="EMBL/GenBank/DDBJ databases">
        <title>Complete genome sequence of Burkholderia cenocepacia phage BcepSaruman.</title>
        <authorList>
            <person name="Park K."/>
            <person name="Liu M."/>
            <person name="Gill J."/>
        </authorList>
    </citation>
    <scope>NUCLEOTIDE SEQUENCE [LARGE SCALE GENOMIC DNA]</scope>
</reference>
<protein>
    <submittedName>
        <fullName evidence="1">Uncharacterized protein</fullName>
    </submittedName>
</protein>
<sequence length="70" mass="8429">MDRKGFMRTLSEQTEFARTLHTCPEYGHDEWCEARAILRRAAKRGARLASLPYNRRLRIVLRELRRNKQQ</sequence>
<evidence type="ECO:0000313" key="1">
    <source>
        <dbReference type="EMBL" id="QBX06704.1"/>
    </source>
</evidence>
<evidence type="ECO:0000313" key="2">
    <source>
        <dbReference type="Proteomes" id="UP000296455"/>
    </source>
</evidence>
<dbReference type="Proteomes" id="UP000296455">
    <property type="component" value="Segment"/>
</dbReference>
<name>A0A4D5ZCL8_9CAUD</name>
<organism evidence="1 2">
    <name type="scientific">Burkholderia phage BcepSaruman</name>
    <dbReference type="NCBI Taxonomy" id="2530032"/>
    <lineage>
        <taxon>Viruses</taxon>
        <taxon>Duplodnaviria</taxon>
        <taxon>Heunggongvirae</taxon>
        <taxon>Uroviricota</taxon>
        <taxon>Caudoviricetes</taxon>
        <taxon>Sarumanvirus</taxon>
        <taxon>Sarumanvirus bcepsaruman</taxon>
    </lineage>
</organism>
<proteinExistence type="predicted"/>